<comment type="caution">
    <text evidence="2">The sequence shown here is derived from an EMBL/GenBank/DDBJ whole genome shotgun (WGS) entry which is preliminary data.</text>
</comment>
<protein>
    <submittedName>
        <fullName evidence="2">Uncharacterized protein</fullName>
    </submittedName>
</protein>
<proteinExistence type="predicted"/>
<evidence type="ECO:0000313" key="2">
    <source>
        <dbReference type="EMBL" id="GJT93979.1"/>
    </source>
</evidence>
<feature type="coiled-coil region" evidence="1">
    <location>
        <begin position="165"/>
        <end position="206"/>
    </location>
</feature>
<name>A0ABQ5I2E7_9ASTR</name>
<dbReference type="EMBL" id="BQNB010020254">
    <property type="protein sequence ID" value="GJT93979.1"/>
    <property type="molecule type" value="Genomic_DNA"/>
</dbReference>
<dbReference type="Proteomes" id="UP001151760">
    <property type="component" value="Unassembled WGS sequence"/>
</dbReference>
<organism evidence="2 3">
    <name type="scientific">Tanacetum coccineum</name>
    <dbReference type="NCBI Taxonomy" id="301880"/>
    <lineage>
        <taxon>Eukaryota</taxon>
        <taxon>Viridiplantae</taxon>
        <taxon>Streptophyta</taxon>
        <taxon>Embryophyta</taxon>
        <taxon>Tracheophyta</taxon>
        <taxon>Spermatophyta</taxon>
        <taxon>Magnoliopsida</taxon>
        <taxon>eudicotyledons</taxon>
        <taxon>Gunneridae</taxon>
        <taxon>Pentapetalae</taxon>
        <taxon>asterids</taxon>
        <taxon>campanulids</taxon>
        <taxon>Asterales</taxon>
        <taxon>Asteraceae</taxon>
        <taxon>Asteroideae</taxon>
        <taxon>Anthemideae</taxon>
        <taxon>Anthemidinae</taxon>
        <taxon>Tanacetum</taxon>
    </lineage>
</organism>
<evidence type="ECO:0000256" key="1">
    <source>
        <dbReference type="SAM" id="Coils"/>
    </source>
</evidence>
<keyword evidence="1" id="KW-0175">Coiled coil</keyword>
<evidence type="ECO:0000313" key="3">
    <source>
        <dbReference type="Proteomes" id="UP001151760"/>
    </source>
</evidence>
<sequence>MLTLKFAETHNLVAFLEKHKASNGFNGIFWATAKAKIVNGERQIQALVDKKKVIITEKSVRSDLIVLDKQVEGMSKHKGIYVTPSYTKKIFANMKREGTGRITPLFQTMMVQAPEDTGEDSAAPTDSYSTHIITQPSHLIASKEKEPISTPYCDIPQSGKDRLQLTKLMNLCTKIQKQVLDLEEAKTAQAKEIASLKKRVKQLEKRKKSRNSGLKRLRKLLLPVYTTVDELTLAQTLIEIKAAKPKAVTTSATTITTAIASTRPKAKRKLQGEMVEPEKPLKKKDQIALDEELALRLHAEEQA</sequence>
<gene>
    <name evidence="2" type="ORF">Tco_1082824</name>
</gene>
<reference evidence="2" key="2">
    <citation type="submission" date="2022-01" db="EMBL/GenBank/DDBJ databases">
        <authorList>
            <person name="Yamashiro T."/>
            <person name="Shiraishi A."/>
            <person name="Satake H."/>
            <person name="Nakayama K."/>
        </authorList>
    </citation>
    <scope>NUCLEOTIDE SEQUENCE</scope>
</reference>
<reference evidence="2" key="1">
    <citation type="journal article" date="2022" name="Int. J. Mol. Sci.">
        <title>Draft Genome of Tanacetum Coccineum: Genomic Comparison of Closely Related Tanacetum-Family Plants.</title>
        <authorList>
            <person name="Yamashiro T."/>
            <person name="Shiraishi A."/>
            <person name="Nakayama K."/>
            <person name="Satake H."/>
        </authorList>
    </citation>
    <scope>NUCLEOTIDE SEQUENCE</scope>
</reference>
<keyword evidence="3" id="KW-1185">Reference proteome</keyword>
<accession>A0ABQ5I2E7</accession>